<dbReference type="PANTHER" id="PTHR21342">
    <property type="entry name" value="PHOSPHOPANTETHEINE ADENYLYLTRANSFERASE"/>
    <property type="match status" value="1"/>
</dbReference>
<evidence type="ECO:0000256" key="1">
    <source>
        <dbReference type="ARBA" id="ARBA00022490"/>
    </source>
</evidence>
<comment type="subunit">
    <text evidence="9">Homohexamer.</text>
</comment>
<comment type="subcellular location">
    <subcellularLocation>
        <location evidence="9">Cytoplasm</location>
    </subcellularLocation>
</comment>
<keyword evidence="4 9" id="KW-0547">Nucleotide-binding</keyword>
<feature type="binding site" evidence="9">
    <location>
        <begin position="86"/>
        <end position="88"/>
    </location>
    <ligand>
        <name>ATP</name>
        <dbReference type="ChEBI" id="CHEBI:30616"/>
    </ligand>
</feature>
<feature type="binding site" evidence="9">
    <location>
        <position position="85"/>
    </location>
    <ligand>
        <name>substrate</name>
    </ligand>
</feature>
<dbReference type="GO" id="GO:0005524">
    <property type="term" value="F:ATP binding"/>
    <property type="evidence" value="ECO:0007669"/>
    <property type="project" value="UniProtKB-KW"/>
</dbReference>
<keyword evidence="7 9" id="KW-0173">Coenzyme A biosynthesis</keyword>
<dbReference type="CDD" id="cd02163">
    <property type="entry name" value="PPAT"/>
    <property type="match status" value="1"/>
</dbReference>
<keyword evidence="3 9" id="KW-0548">Nucleotidyltransferase</keyword>
<dbReference type="SUPFAM" id="SSF52374">
    <property type="entry name" value="Nucleotidylyl transferase"/>
    <property type="match status" value="1"/>
</dbReference>
<feature type="binding site" evidence="9">
    <location>
        <position position="15"/>
    </location>
    <ligand>
        <name>ATP</name>
        <dbReference type="ChEBI" id="CHEBI:30616"/>
    </ligand>
</feature>
<evidence type="ECO:0000259" key="10">
    <source>
        <dbReference type="Pfam" id="PF01467"/>
    </source>
</evidence>
<dbReference type="Gene3D" id="3.40.50.620">
    <property type="entry name" value="HUPs"/>
    <property type="match status" value="1"/>
</dbReference>
<feature type="binding site" evidence="9">
    <location>
        <begin position="7"/>
        <end position="8"/>
    </location>
    <ligand>
        <name>ATP</name>
        <dbReference type="ChEBI" id="CHEBI:30616"/>
    </ligand>
</feature>
<comment type="similarity">
    <text evidence="9">Belongs to the bacterial CoaD family.</text>
</comment>
<dbReference type="InterPro" id="IPR014729">
    <property type="entry name" value="Rossmann-like_a/b/a_fold"/>
</dbReference>
<comment type="cofactor">
    <cofactor evidence="9">
        <name>Mg(2+)</name>
        <dbReference type="ChEBI" id="CHEBI:18420"/>
    </cofactor>
</comment>
<dbReference type="PRINTS" id="PR01020">
    <property type="entry name" value="LPSBIOSNTHSS"/>
</dbReference>
<keyword evidence="6 9" id="KW-0460">Magnesium</keyword>
<gene>
    <name evidence="9" type="primary">coaD</name>
    <name evidence="11" type="ORF">ENG67_01745</name>
</gene>
<dbReference type="InterPro" id="IPR001980">
    <property type="entry name" value="PPAT"/>
</dbReference>
<dbReference type="InterPro" id="IPR004821">
    <property type="entry name" value="Cyt_trans-like"/>
</dbReference>
<evidence type="ECO:0000256" key="6">
    <source>
        <dbReference type="ARBA" id="ARBA00022842"/>
    </source>
</evidence>
<name>A0A7C1B9S8_UNCW3</name>
<organism evidence="11">
    <name type="scientific">candidate division WOR-3 bacterium</name>
    <dbReference type="NCBI Taxonomy" id="2052148"/>
    <lineage>
        <taxon>Bacteria</taxon>
        <taxon>Bacteria division WOR-3</taxon>
    </lineage>
</organism>
<dbReference type="PANTHER" id="PTHR21342:SF1">
    <property type="entry name" value="PHOSPHOPANTETHEINE ADENYLYLTRANSFERASE"/>
    <property type="match status" value="1"/>
</dbReference>
<dbReference type="NCBIfam" id="TIGR00125">
    <property type="entry name" value="cyt_tran_rel"/>
    <property type="match status" value="1"/>
</dbReference>
<sequence length="168" mass="18916">MVVYPGSFDPITLGHLDIIRRAHSLFRDVIVAVADSLNKEPLLPIDERIELIVTATEGLEGVRVERLKGLLVDFARKHGARAIIRGLRAVSDFEYEFKMAWMNRRMAPEIETIFLIPSEKYAYISSSLVKEIVYLGGDVSTMVPEVVARRLEVLRGKLGEKGPSLEHD</sequence>
<evidence type="ECO:0000256" key="3">
    <source>
        <dbReference type="ARBA" id="ARBA00022695"/>
    </source>
</evidence>
<evidence type="ECO:0000256" key="8">
    <source>
        <dbReference type="ARBA" id="ARBA00029346"/>
    </source>
</evidence>
<evidence type="ECO:0000256" key="5">
    <source>
        <dbReference type="ARBA" id="ARBA00022840"/>
    </source>
</evidence>
<accession>A0A7C1B9S8</accession>
<dbReference type="EMBL" id="DRBW01000064">
    <property type="protein sequence ID" value="HDM89911.1"/>
    <property type="molecule type" value="Genomic_DNA"/>
</dbReference>
<dbReference type="AlphaFoldDB" id="A0A7C1B9S8"/>
<protein>
    <recommendedName>
        <fullName evidence="9">Phosphopantetheine adenylyltransferase</fullName>
        <ecNumber evidence="9">2.7.7.3</ecNumber>
    </recommendedName>
    <alternativeName>
        <fullName evidence="9">Dephospho-CoA pyrophosphorylase</fullName>
    </alternativeName>
    <alternativeName>
        <fullName evidence="9">Pantetheine-phosphate adenylyltransferase</fullName>
        <shortName evidence="9">PPAT</shortName>
    </alternativeName>
</protein>
<reference evidence="11" key="1">
    <citation type="journal article" date="2020" name="mSystems">
        <title>Genome- and Community-Level Interaction Insights into Carbon Utilization and Element Cycling Functions of Hydrothermarchaeota in Hydrothermal Sediment.</title>
        <authorList>
            <person name="Zhou Z."/>
            <person name="Liu Y."/>
            <person name="Xu W."/>
            <person name="Pan J."/>
            <person name="Luo Z.H."/>
            <person name="Li M."/>
        </authorList>
    </citation>
    <scope>NUCLEOTIDE SEQUENCE [LARGE SCALE GENOMIC DNA]</scope>
    <source>
        <strain evidence="11">HyVt-237</strain>
    </source>
</reference>
<feature type="site" description="Transition state stabilizer" evidence="9">
    <location>
        <position position="15"/>
    </location>
</feature>
<dbReference type="NCBIfam" id="TIGR01510">
    <property type="entry name" value="coaD_prev_kdtB"/>
    <property type="match status" value="1"/>
</dbReference>
<feature type="binding site" evidence="9">
    <location>
        <position position="71"/>
    </location>
    <ligand>
        <name>substrate</name>
    </ligand>
</feature>
<dbReference type="UniPathway" id="UPA00241">
    <property type="reaction ID" value="UER00355"/>
</dbReference>
<dbReference type="Proteomes" id="UP000885931">
    <property type="component" value="Unassembled WGS sequence"/>
</dbReference>
<keyword evidence="2 9" id="KW-0808">Transferase</keyword>
<keyword evidence="5 9" id="KW-0067">ATP-binding</keyword>
<feature type="binding site" evidence="9">
    <location>
        <position position="7"/>
    </location>
    <ligand>
        <name>substrate</name>
    </ligand>
</feature>
<comment type="catalytic activity">
    <reaction evidence="8 9">
        <text>(R)-4'-phosphopantetheine + ATP + H(+) = 3'-dephospho-CoA + diphosphate</text>
        <dbReference type="Rhea" id="RHEA:19801"/>
        <dbReference type="ChEBI" id="CHEBI:15378"/>
        <dbReference type="ChEBI" id="CHEBI:30616"/>
        <dbReference type="ChEBI" id="CHEBI:33019"/>
        <dbReference type="ChEBI" id="CHEBI:57328"/>
        <dbReference type="ChEBI" id="CHEBI:61723"/>
        <dbReference type="EC" id="2.7.7.3"/>
    </reaction>
</comment>
<keyword evidence="1 9" id="KW-0963">Cytoplasm</keyword>
<evidence type="ECO:0000313" key="11">
    <source>
        <dbReference type="EMBL" id="HDM89911.1"/>
    </source>
</evidence>
<dbReference type="GO" id="GO:0005737">
    <property type="term" value="C:cytoplasm"/>
    <property type="evidence" value="ECO:0007669"/>
    <property type="project" value="UniProtKB-SubCell"/>
</dbReference>
<dbReference type="Pfam" id="PF01467">
    <property type="entry name" value="CTP_transf_like"/>
    <property type="match status" value="1"/>
</dbReference>
<feature type="domain" description="Cytidyltransferase-like" evidence="10">
    <location>
        <begin position="3"/>
        <end position="131"/>
    </location>
</feature>
<dbReference type="HAMAP" id="MF_00151">
    <property type="entry name" value="PPAT_bact"/>
    <property type="match status" value="1"/>
</dbReference>
<dbReference type="EC" id="2.7.7.3" evidence="9"/>
<evidence type="ECO:0000256" key="4">
    <source>
        <dbReference type="ARBA" id="ARBA00022741"/>
    </source>
</evidence>
<evidence type="ECO:0000256" key="2">
    <source>
        <dbReference type="ARBA" id="ARBA00022679"/>
    </source>
</evidence>
<dbReference type="GO" id="GO:0004595">
    <property type="term" value="F:pantetheine-phosphate adenylyltransferase activity"/>
    <property type="evidence" value="ECO:0007669"/>
    <property type="project" value="UniProtKB-UniRule"/>
</dbReference>
<comment type="function">
    <text evidence="9">Reversibly transfers an adenylyl group from ATP to 4'-phosphopantetheine, yielding dephospho-CoA (dPCoA) and pyrophosphate.</text>
</comment>
<feature type="binding site" evidence="9">
    <location>
        <position position="39"/>
    </location>
    <ligand>
        <name>substrate</name>
    </ligand>
</feature>
<comment type="caution">
    <text evidence="11">The sequence shown here is derived from an EMBL/GenBank/DDBJ whole genome shotgun (WGS) entry which is preliminary data.</text>
</comment>
<dbReference type="GO" id="GO:0015937">
    <property type="term" value="P:coenzyme A biosynthetic process"/>
    <property type="evidence" value="ECO:0007669"/>
    <property type="project" value="UniProtKB-UniRule"/>
</dbReference>
<proteinExistence type="inferred from homology"/>
<feature type="binding site" evidence="9">
    <location>
        <position position="96"/>
    </location>
    <ligand>
        <name>ATP</name>
        <dbReference type="ChEBI" id="CHEBI:30616"/>
    </ligand>
</feature>
<evidence type="ECO:0000256" key="7">
    <source>
        <dbReference type="ARBA" id="ARBA00022993"/>
    </source>
</evidence>
<evidence type="ECO:0000256" key="9">
    <source>
        <dbReference type="HAMAP-Rule" id="MF_00151"/>
    </source>
</evidence>
<feature type="binding site" evidence="9">
    <location>
        <begin position="121"/>
        <end position="127"/>
    </location>
    <ligand>
        <name>ATP</name>
        <dbReference type="ChEBI" id="CHEBI:30616"/>
    </ligand>
</feature>
<comment type="pathway">
    <text evidence="9">Cofactor biosynthesis; coenzyme A biosynthesis; CoA from (R)-pantothenate: step 4/5.</text>
</comment>